<sequence length="162" mass="18499">MITSSECEENSPLIQTLFPARGTYSSRPQSILRRRSIWQEDLVVIEGWQVQLQGPGTSRASSSSTFSVSVSPAPTFSEEKKKKPYGLSAIMFKHCAGTSEFDSSPWDLNICREATVYGFDMHPRKFSQRFSLYLRDNVKTTRTIDFAPSPYSYELLGRMRRH</sequence>
<evidence type="ECO:0000313" key="1">
    <source>
        <dbReference type="EMBL" id="CZT25445.1"/>
    </source>
</evidence>
<dbReference type="AlphaFoldDB" id="A0A2D3VHB4"/>
<evidence type="ECO:0000313" key="2">
    <source>
        <dbReference type="Proteomes" id="UP000225277"/>
    </source>
</evidence>
<accession>A0A2D3VHB4</accession>
<dbReference type="EMBL" id="FJUY01000027">
    <property type="protein sequence ID" value="CZT25445.1"/>
    <property type="molecule type" value="Genomic_DNA"/>
</dbReference>
<keyword evidence="2" id="KW-1185">Reference proteome</keyword>
<name>A0A2D3VHB4_9PEZI</name>
<protein>
    <submittedName>
        <fullName evidence="1">Uncharacterized protein</fullName>
    </submittedName>
</protein>
<gene>
    <name evidence="1" type="ORF">RCC_11177</name>
</gene>
<dbReference type="RefSeq" id="XP_023632168.1">
    <property type="nucleotide sequence ID" value="XM_023776400.1"/>
</dbReference>
<dbReference type="GeneID" id="35606204"/>
<proteinExistence type="predicted"/>
<reference evidence="1 2" key="1">
    <citation type="submission" date="2016-03" db="EMBL/GenBank/DDBJ databases">
        <authorList>
            <person name="Ploux O."/>
        </authorList>
    </citation>
    <scope>NUCLEOTIDE SEQUENCE [LARGE SCALE GENOMIC DNA]</scope>
    <source>
        <strain evidence="1 2">URUG2</strain>
    </source>
</reference>
<organism evidence="1 2">
    <name type="scientific">Ramularia collo-cygni</name>
    <dbReference type="NCBI Taxonomy" id="112498"/>
    <lineage>
        <taxon>Eukaryota</taxon>
        <taxon>Fungi</taxon>
        <taxon>Dikarya</taxon>
        <taxon>Ascomycota</taxon>
        <taxon>Pezizomycotina</taxon>
        <taxon>Dothideomycetes</taxon>
        <taxon>Dothideomycetidae</taxon>
        <taxon>Mycosphaerellales</taxon>
        <taxon>Mycosphaerellaceae</taxon>
        <taxon>Ramularia</taxon>
    </lineage>
</organism>
<dbReference type="Proteomes" id="UP000225277">
    <property type="component" value="Unassembled WGS sequence"/>
</dbReference>